<comment type="caution">
    <text evidence="10">The sequence shown here is derived from an EMBL/GenBank/DDBJ whole genome shotgun (WGS) entry which is preliminary data.</text>
</comment>
<comment type="subcellular location">
    <subcellularLocation>
        <location evidence="1 7">Bacterial flagellum</location>
    </subcellularLocation>
    <subcellularLocation>
        <location evidence="2 7">Secreted</location>
    </subcellularLocation>
</comment>
<comment type="similarity">
    <text evidence="3 7">Belongs to the flagella basal body rod proteins family.</text>
</comment>
<dbReference type="Pfam" id="PF06429">
    <property type="entry name" value="Flg_bbr_C"/>
    <property type="match status" value="1"/>
</dbReference>
<feature type="domain" description="Flagellar hook-associated protein FlgK helical" evidence="9">
    <location>
        <begin position="84"/>
        <end position="305"/>
    </location>
</feature>
<evidence type="ECO:0000256" key="7">
    <source>
        <dbReference type="RuleBase" id="RU362065"/>
    </source>
</evidence>
<keyword evidence="10" id="KW-0969">Cilium</keyword>
<name>A0ABT2FGE7_9GAMM</name>
<evidence type="ECO:0000256" key="3">
    <source>
        <dbReference type="ARBA" id="ARBA00009677"/>
    </source>
</evidence>
<keyword evidence="5 7" id="KW-0964">Secreted</keyword>
<evidence type="ECO:0000259" key="9">
    <source>
        <dbReference type="Pfam" id="PF22638"/>
    </source>
</evidence>
<dbReference type="InterPro" id="IPR010930">
    <property type="entry name" value="Flg_bb/hook_C_dom"/>
</dbReference>
<dbReference type="EMBL" id="JAKOGG010000002">
    <property type="protein sequence ID" value="MCS4555354.1"/>
    <property type="molecule type" value="Genomic_DNA"/>
</dbReference>
<protein>
    <recommendedName>
        <fullName evidence="4 7">Flagellar hook-associated protein 1</fullName>
        <shortName evidence="7">HAP1</shortName>
    </recommendedName>
</protein>
<evidence type="ECO:0000256" key="1">
    <source>
        <dbReference type="ARBA" id="ARBA00004365"/>
    </source>
</evidence>
<dbReference type="InterPro" id="IPR053927">
    <property type="entry name" value="FlgK_helical"/>
</dbReference>
<organism evidence="10 11">
    <name type="scientific">Shewanella electrica</name>
    <dbReference type="NCBI Taxonomy" id="515560"/>
    <lineage>
        <taxon>Bacteria</taxon>
        <taxon>Pseudomonadati</taxon>
        <taxon>Pseudomonadota</taxon>
        <taxon>Gammaproteobacteria</taxon>
        <taxon>Alteromonadales</taxon>
        <taxon>Shewanellaceae</taxon>
        <taxon>Shewanella</taxon>
    </lineage>
</organism>
<sequence length="441" mass="45955">MLSNALSGLNAANVALTVSGNNVANSATVGYSRQAVQFATSGNLNGVVVNNVDRVVNGFYNQDIWRTQSDASYYNSKQSYLGYAEELMGTDSLNFNDAISTIADALSSALTAPESPAYRQEVLSSASSLVNKMAQINGAISDQRDQLGLQLSQTASSVDSTLQKLADYNKKITVATAKGDATAALKDSREQLVTSLASFVGISVSEQRDGSINISTNNGSPLLVGSQAASMTVDRTDVSITFGRQQFGLTANVGGSLGGLISADTEVLTPTVDSMSTILSQLADDVNNALSQGFDLNGDAGIPLFSYDANDPLGTFAVNPDITTDKLAFIGGGNDAGGNWVAVGGVGDNSNIQGVIDALKSQSNGYSLLVGALASNSSENQSNVATTQALSDNAVAARDNLSGVNRDEEAANILYYQQMYQANAKVISIADQTFQTLLNMF</sequence>
<dbReference type="PROSITE" id="PS00588">
    <property type="entry name" value="FLAGELLA_BB_ROD"/>
    <property type="match status" value="1"/>
</dbReference>
<feature type="domain" description="Flagellar basal-body/hook protein C-terminal" evidence="8">
    <location>
        <begin position="402"/>
        <end position="440"/>
    </location>
</feature>
<keyword evidence="10" id="KW-0966">Cell projection</keyword>
<reference evidence="11" key="1">
    <citation type="submission" date="2023-07" db="EMBL/GenBank/DDBJ databases">
        <title>Shewanella mangrovi sp. nov., an acetaldehyde- degrading bacterium isolated from mangrove sediment.</title>
        <authorList>
            <person name="Liu Y."/>
        </authorList>
    </citation>
    <scope>NUCLEOTIDE SEQUENCE [LARGE SCALE GENOMIC DNA]</scope>
    <source>
        <strain evidence="11">C32</strain>
    </source>
</reference>
<keyword evidence="6 7" id="KW-0975">Bacterial flagellum</keyword>
<keyword evidence="10" id="KW-0282">Flagellum</keyword>
<evidence type="ECO:0000259" key="8">
    <source>
        <dbReference type="Pfam" id="PF06429"/>
    </source>
</evidence>
<dbReference type="Pfam" id="PF22638">
    <property type="entry name" value="FlgK_D1"/>
    <property type="match status" value="1"/>
</dbReference>
<evidence type="ECO:0000256" key="6">
    <source>
        <dbReference type="ARBA" id="ARBA00023143"/>
    </source>
</evidence>
<dbReference type="InterPro" id="IPR002371">
    <property type="entry name" value="FlgK"/>
</dbReference>
<accession>A0ABT2FGE7</accession>
<evidence type="ECO:0000256" key="4">
    <source>
        <dbReference type="ARBA" id="ARBA00016244"/>
    </source>
</evidence>
<dbReference type="InterPro" id="IPR019776">
    <property type="entry name" value="Flagellar_basal_body_rod_CS"/>
</dbReference>
<evidence type="ECO:0000256" key="2">
    <source>
        <dbReference type="ARBA" id="ARBA00004613"/>
    </source>
</evidence>
<dbReference type="PANTHER" id="PTHR30033:SF1">
    <property type="entry name" value="FLAGELLAR HOOK-ASSOCIATED PROTEIN 1"/>
    <property type="match status" value="1"/>
</dbReference>
<dbReference type="NCBIfam" id="TIGR02492">
    <property type="entry name" value="flgK_ends"/>
    <property type="match status" value="1"/>
</dbReference>
<evidence type="ECO:0000256" key="5">
    <source>
        <dbReference type="ARBA" id="ARBA00022525"/>
    </source>
</evidence>
<dbReference type="Proteomes" id="UP001201549">
    <property type="component" value="Unassembled WGS sequence"/>
</dbReference>
<evidence type="ECO:0000313" key="11">
    <source>
        <dbReference type="Proteomes" id="UP001201549"/>
    </source>
</evidence>
<gene>
    <name evidence="7 10" type="primary">flgK</name>
    <name evidence="10" type="ORF">L9G74_02780</name>
</gene>
<dbReference type="PANTHER" id="PTHR30033">
    <property type="entry name" value="FLAGELLAR HOOK-ASSOCIATED PROTEIN 1"/>
    <property type="match status" value="1"/>
</dbReference>
<dbReference type="PRINTS" id="PR01005">
    <property type="entry name" value="FLGHOOKAP1"/>
</dbReference>
<dbReference type="SUPFAM" id="SSF64518">
    <property type="entry name" value="Phase 1 flagellin"/>
    <property type="match status" value="1"/>
</dbReference>
<proteinExistence type="inferred from homology"/>
<keyword evidence="11" id="KW-1185">Reference proteome</keyword>
<evidence type="ECO:0000313" key="10">
    <source>
        <dbReference type="EMBL" id="MCS4555354.1"/>
    </source>
</evidence>
<dbReference type="RefSeq" id="WP_238895158.1">
    <property type="nucleotide sequence ID" value="NZ_JAKOGG010000002.1"/>
</dbReference>